<dbReference type="STRING" id="562970.Btus_3095"/>
<evidence type="ECO:0000313" key="3">
    <source>
        <dbReference type="Proteomes" id="UP000002368"/>
    </source>
</evidence>
<reference evidence="2 3" key="1">
    <citation type="journal article" date="2011" name="Stand. Genomic Sci.">
        <title>Complete genome sequence of the thermophilic, hydrogen-oxidizing Bacillus tusciae type strain (T2) and reclassification in the new genus, Kyrpidia gen. nov. as Kyrpidia tusciae comb. nov. and emendation of the family Alicyclobacillaceae da Costa and Rainey, 2010.</title>
        <authorList>
            <person name="Klenk H.P."/>
            <person name="Lapidus A."/>
            <person name="Chertkov O."/>
            <person name="Copeland A."/>
            <person name="Del Rio T.G."/>
            <person name="Nolan M."/>
            <person name="Lucas S."/>
            <person name="Chen F."/>
            <person name="Tice H."/>
            <person name="Cheng J.F."/>
            <person name="Han C."/>
            <person name="Bruce D."/>
            <person name="Goodwin L."/>
            <person name="Pitluck S."/>
            <person name="Pati A."/>
            <person name="Ivanova N."/>
            <person name="Mavromatis K."/>
            <person name="Daum C."/>
            <person name="Chen A."/>
            <person name="Palaniappan K."/>
            <person name="Chang Y.J."/>
            <person name="Land M."/>
            <person name="Hauser L."/>
            <person name="Jeffries C.D."/>
            <person name="Detter J.C."/>
            <person name="Rohde M."/>
            <person name="Abt B."/>
            <person name="Pukall R."/>
            <person name="Goker M."/>
            <person name="Bristow J."/>
            <person name="Markowitz V."/>
            <person name="Hugenholtz P."/>
            <person name="Eisen J.A."/>
        </authorList>
    </citation>
    <scope>NUCLEOTIDE SEQUENCE [LARGE SCALE GENOMIC DNA]</scope>
    <source>
        <strain evidence="2 3">DSM 2912</strain>
    </source>
</reference>
<dbReference type="NCBIfam" id="NF011990">
    <property type="entry name" value="PRK15446.2-6"/>
    <property type="match status" value="1"/>
</dbReference>
<dbReference type="AlphaFoldDB" id="D5WWE4"/>
<organism evidence="2 3">
    <name type="scientific">Kyrpidia tusciae (strain DSM 2912 / NBRC 15312 / T2)</name>
    <name type="common">Bacillus tusciae</name>
    <dbReference type="NCBI Taxonomy" id="562970"/>
    <lineage>
        <taxon>Bacteria</taxon>
        <taxon>Bacillati</taxon>
        <taxon>Bacillota</taxon>
        <taxon>Bacilli</taxon>
        <taxon>Bacillales</taxon>
        <taxon>Alicyclobacillaceae</taxon>
        <taxon>Kyrpidia</taxon>
    </lineage>
</organism>
<dbReference type="InterPro" id="IPR051781">
    <property type="entry name" value="Metallo-dep_Hydrolase"/>
</dbReference>
<dbReference type="Gene3D" id="2.30.40.10">
    <property type="entry name" value="Urease, subunit C, domain 1"/>
    <property type="match status" value="1"/>
</dbReference>
<dbReference type="PANTHER" id="PTHR43135:SF3">
    <property type="entry name" value="ALPHA-D-RIBOSE 1-METHYLPHOSPHONATE 5-TRIPHOSPHATE DIPHOSPHATASE"/>
    <property type="match status" value="1"/>
</dbReference>
<dbReference type="SUPFAM" id="SSF51338">
    <property type="entry name" value="Composite domain of metallo-dependent hydrolases"/>
    <property type="match status" value="1"/>
</dbReference>
<dbReference type="SUPFAM" id="SSF51556">
    <property type="entry name" value="Metallo-dependent hydrolases"/>
    <property type="match status" value="1"/>
</dbReference>
<sequence length="386" mass="42251">MWVEGGAVVLVDRVVEADVHVSNGRIVGLCAPGSRPDVSRSAGVRRVDARGLVVMPGLIDLHCDAMEKEWAPRLGTSFPFRTAFNAVERRCAAWGVTTVYHALALSGETGIRQNETVDRIIGEMRAATVGRTMIRHRIHLRHEWINVPGIDLVLRHIGEGNIDLLSFMDHSPDQGQFKKEGQFERYLLKTFGVSGEEARVIKERQRRARRDLDRSRLQEIAREAVRWGIPLASHDDDERERIGWMAENGASISEFPIHLRAAAFAVDRGMSVCLGAPNVVRGGSHNGNLRARDGIAAGVVDLLCSDYHVPSLLEAVFLLANDGLGLPEAVRLATLGPAKAVGLDGEWGSIEVGKRADLILVEPAGNHPVVRRTIVGGSVVYRADYA</sequence>
<dbReference type="HOGENOM" id="CLU_060303_1_0_9"/>
<feature type="domain" description="Amidohydrolase-related" evidence="1">
    <location>
        <begin position="54"/>
        <end position="380"/>
    </location>
</feature>
<dbReference type="Pfam" id="PF01979">
    <property type="entry name" value="Amidohydro_1"/>
    <property type="match status" value="1"/>
</dbReference>
<proteinExistence type="predicted"/>
<keyword evidence="3" id="KW-1185">Reference proteome</keyword>
<name>D5WWE4_KYRT2</name>
<dbReference type="KEGG" id="bts:Btus_3095"/>
<evidence type="ECO:0000313" key="2">
    <source>
        <dbReference type="EMBL" id="ADG07709.1"/>
    </source>
</evidence>
<accession>D5WWE4</accession>
<dbReference type="InterPro" id="IPR006680">
    <property type="entry name" value="Amidohydro-rel"/>
</dbReference>
<dbReference type="NCBIfam" id="NF011987">
    <property type="entry name" value="PRK15446.2-3"/>
    <property type="match status" value="1"/>
</dbReference>
<dbReference type="GO" id="GO:0016810">
    <property type="term" value="F:hydrolase activity, acting on carbon-nitrogen (but not peptide) bonds"/>
    <property type="evidence" value="ECO:0007669"/>
    <property type="project" value="InterPro"/>
</dbReference>
<dbReference type="NCBIfam" id="NF011984">
    <property type="entry name" value="PRK15446.1-5"/>
    <property type="match status" value="1"/>
</dbReference>
<dbReference type="InterPro" id="IPR011059">
    <property type="entry name" value="Metal-dep_hydrolase_composite"/>
</dbReference>
<gene>
    <name evidence="2" type="ordered locus">Btus_3095</name>
</gene>
<dbReference type="Gene3D" id="3.20.20.140">
    <property type="entry name" value="Metal-dependent hydrolases"/>
    <property type="match status" value="1"/>
</dbReference>
<dbReference type="Proteomes" id="UP000002368">
    <property type="component" value="Chromosome"/>
</dbReference>
<dbReference type="EMBL" id="CP002017">
    <property type="protein sequence ID" value="ADG07709.1"/>
    <property type="molecule type" value="Genomic_DNA"/>
</dbReference>
<protein>
    <submittedName>
        <fullName evidence="2">Amidohydrolase</fullName>
    </submittedName>
</protein>
<evidence type="ECO:0000259" key="1">
    <source>
        <dbReference type="Pfam" id="PF01979"/>
    </source>
</evidence>
<dbReference type="eggNOG" id="COG3454">
    <property type="taxonomic scope" value="Bacteria"/>
</dbReference>
<dbReference type="InterPro" id="IPR032466">
    <property type="entry name" value="Metal_Hydrolase"/>
</dbReference>
<dbReference type="PIRSF" id="PIRSF038971">
    <property type="entry name" value="PhnM"/>
    <property type="match status" value="1"/>
</dbReference>
<dbReference type="PANTHER" id="PTHR43135">
    <property type="entry name" value="ALPHA-D-RIBOSE 1-METHYLPHOSPHONATE 5-TRIPHOSPHATE DIPHOSPHATASE"/>
    <property type="match status" value="1"/>
</dbReference>
<dbReference type="GO" id="GO:0019700">
    <property type="term" value="P:organic phosphonate catabolic process"/>
    <property type="evidence" value="ECO:0007669"/>
    <property type="project" value="InterPro"/>
</dbReference>
<dbReference type="InterPro" id="IPR012696">
    <property type="entry name" value="PhnM"/>
</dbReference>